<proteinExistence type="predicted"/>
<protein>
    <submittedName>
        <fullName evidence="1">Uncharacterized protein</fullName>
    </submittedName>
</protein>
<dbReference type="EMBL" id="MN739853">
    <property type="protein sequence ID" value="QHT74642.1"/>
    <property type="molecule type" value="Genomic_DNA"/>
</dbReference>
<accession>A0A6C0H269</accession>
<dbReference type="AlphaFoldDB" id="A0A6C0H269"/>
<organism evidence="1">
    <name type="scientific">viral metagenome</name>
    <dbReference type="NCBI Taxonomy" id="1070528"/>
    <lineage>
        <taxon>unclassified sequences</taxon>
        <taxon>metagenomes</taxon>
        <taxon>organismal metagenomes</taxon>
    </lineage>
</organism>
<name>A0A6C0H269_9ZZZZ</name>
<reference evidence="1" key="1">
    <citation type="journal article" date="2020" name="Nature">
        <title>Giant virus diversity and host interactions through global metagenomics.</title>
        <authorList>
            <person name="Schulz F."/>
            <person name="Roux S."/>
            <person name="Paez-Espino D."/>
            <person name="Jungbluth S."/>
            <person name="Walsh D.A."/>
            <person name="Denef V.J."/>
            <person name="McMahon K.D."/>
            <person name="Konstantinidis K.T."/>
            <person name="Eloe-Fadrosh E.A."/>
            <person name="Kyrpides N.C."/>
            <person name="Woyke T."/>
        </authorList>
    </citation>
    <scope>NUCLEOTIDE SEQUENCE</scope>
    <source>
        <strain evidence="1">GVMAG-M-3300023179-59</strain>
    </source>
</reference>
<sequence>MFLRAQREGIHVDTSVGVAGVVLEGLHNVEVRALTLGEAVLAVELELGSDHGVLAPAVHVKSGLGKHEGAGIRHKGALVARATLVGEGDIGEGVGGPDASGRHVGGIGTTSHLEEAGGVDEASGTGNLLGTTESVDGVGESINGVSVVEGLGTESAVEKTTGIEGRAVIDVGIGLDDPDKLLARVVEVELNLVGAASN</sequence>
<evidence type="ECO:0000313" key="1">
    <source>
        <dbReference type="EMBL" id="QHT74642.1"/>
    </source>
</evidence>